<organism evidence="1 2">
    <name type="scientific">Gordonia aichiensis NBRC 108223</name>
    <dbReference type="NCBI Taxonomy" id="1220583"/>
    <lineage>
        <taxon>Bacteria</taxon>
        <taxon>Bacillati</taxon>
        <taxon>Actinomycetota</taxon>
        <taxon>Actinomycetes</taxon>
        <taxon>Mycobacteriales</taxon>
        <taxon>Gordoniaceae</taxon>
        <taxon>Gordonia</taxon>
    </lineage>
</organism>
<protein>
    <submittedName>
        <fullName evidence="1">Uncharacterized protein</fullName>
    </submittedName>
</protein>
<proteinExistence type="predicted"/>
<name>L7KTD5_9ACTN</name>
<comment type="caution">
    <text evidence="1">The sequence shown here is derived from an EMBL/GenBank/DDBJ whole genome shotgun (WGS) entry which is preliminary data.</text>
</comment>
<dbReference type="AlphaFoldDB" id="L7KTD5"/>
<evidence type="ECO:0000313" key="2">
    <source>
        <dbReference type="Proteomes" id="UP000010988"/>
    </source>
</evidence>
<dbReference type="STRING" id="1220583.GOACH_35_00050"/>
<accession>L7KTD5</accession>
<dbReference type="RefSeq" id="WP_005179741.1">
    <property type="nucleotide sequence ID" value="NZ_BANR01000035.1"/>
</dbReference>
<sequence>MATRPKIQQIQMFEGNPRTNAWTFNNADREGLMVAGWALVSYGDHEEVRPIVWLGDRLQAITDPDAYATTELLVDDEPLTHRETREVMREELDKDLGI</sequence>
<evidence type="ECO:0000313" key="1">
    <source>
        <dbReference type="EMBL" id="GAC50953.1"/>
    </source>
</evidence>
<gene>
    <name evidence="1" type="ORF">GOACH_35_00050</name>
</gene>
<reference evidence="1 2" key="1">
    <citation type="submission" date="2012-12" db="EMBL/GenBank/DDBJ databases">
        <title>Whole genome shotgun sequence of Gordonia aichiensis NBRC 108223.</title>
        <authorList>
            <person name="Isaki-Nakamura S."/>
            <person name="Hosoyama A."/>
            <person name="Tsuchikane K."/>
            <person name="Ando Y."/>
            <person name="Baba S."/>
            <person name="Ohji S."/>
            <person name="Hamada M."/>
            <person name="Tamura T."/>
            <person name="Yamazoe A."/>
            <person name="Yamazaki S."/>
            <person name="Fujita N."/>
        </authorList>
    </citation>
    <scope>NUCLEOTIDE SEQUENCE [LARGE SCALE GENOMIC DNA]</scope>
    <source>
        <strain evidence="1 2">NBRC 108223</strain>
    </source>
</reference>
<keyword evidence="2" id="KW-1185">Reference proteome</keyword>
<dbReference type="EMBL" id="BANR01000035">
    <property type="protein sequence ID" value="GAC50953.1"/>
    <property type="molecule type" value="Genomic_DNA"/>
</dbReference>
<dbReference type="Proteomes" id="UP000010988">
    <property type="component" value="Unassembled WGS sequence"/>
</dbReference>